<name>A0A6P4I437_DROKI</name>
<evidence type="ECO:0000313" key="3">
    <source>
        <dbReference type="Proteomes" id="UP001652661"/>
    </source>
</evidence>
<gene>
    <name evidence="4" type="primary">LOC108075699</name>
</gene>
<feature type="chain" id="PRO_5027940192" description="Serine protease gd N-terminal domain-containing protein" evidence="1">
    <location>
        <begin position="19"/>
        <end position="161"/>
    </location>
</feature>
<dbReference type="Proteomes" id="UP001652661">
    <property type="component" value="Chromosome 3R"/>
</dbReference>
<dbReference type="RefSeq" id="XP_017023712.1">
    <property type="nucleotide sequence ID" value="XM_017168223.2"/>
</dbReference>
<feature type="domain" description="Serine protease gd N-terminal" evidence="2">
    <location>
        <begin position="26"/>
        <end position="133"/>
    </location>
</feature>
<proteinExistence type="predicted"/>
<dbReference type="OMA" id="NWRATFE"/>
<evidence type="ECO:0000259" key="2">
    <source>
        <dbReference type="Pfam" id="PF16030"/>
    </source>
</evidence>
<accession>A0A6P4I437</accession>
<dbReference type="Pfam" id="PF16030">
    <property type="entry name" value="GD_N"/>
    <property type="match status" value="1"/>
</dbReference>
<sequence length="161" mass="17905">MRLITSLLICLGLSLGSAVNLLIPRHNCGDYFTYSTEEGGRRGYIGIFTAPKTGVYHITWAAAFVCHGNRNLHMESMMPYPSREGAARNIYNGQRAQAFVRFVNITTELPKLVHLEVNGETLCQNSGYDSPSTRATVRFNMNIFVIREKKPCAQNATAIST</sequence>
<keyword evidence="1" id="KW-0732">Signal</keyword>
<dbReference type="AlphaFoldDB" id="A0A6P4I437"/>
<evidence type="ECO:0000256" key="1">
    <source>
        <dbReference type="SAM" id="SignalP"/>
    </source>
</evidence>
<dbReference type="OrthoDB" id="7862376at2759"/>
<organism evidence="3 4">
    <name type="scientific">Drosophila kikkawai</name>
    <name type="common">Fruit fly</name>
    <dbReference type="NCBI Taxonomy" id="30033"/>
    <lineage>
        <taxon>Eukaryota</taxon>
        <taxon>Metazoa</taxon>
        <taxon>Ecdysozoa</taxon>
        <taxon>Arthropoda</taxon>
        <taxon>Hexapoda</taxon>
        <taxon>Insecta</taxon>
        <taxon>Pterygota</taxon>
        <taxon>Neoptera</taxon>
        <taxon>Endopterygota</taxon>
        <taxon>Diptera</taxon>
        <taxon>Brachycera</taxon>
        <taxon>Muscomorpha</taxon>
        <taxon>Ephydroidea</taxon>
        <taxon>Drosophilidae</taxon>
        <taxon>Drosophila</taxon>
        <taxon>Sophophora</taxon>
    </lineage>
</organism>
<reference evidence="4" key="1">
    <citation type="submission" date="2025-08" db="UniProtKB">
        <authorList>
            <consortium name="RefSeq"/>
        </authorList>
    </citation>
    <scope>IDENTIFICATION</scope>
    <source>
        <strain evidence="4">14028-0561.14</strain>
        <tissue evidence="4">Whole fly</tissue>
    </source>
</reference>
<evidence type="ECO:0000313" key="4">
    <source>
        <dbReference type="RefSeq" id="XP_017023712.1"/>
    </source>
</evidence>
<dbReference type="InterPro" id="IPR031986">
    <property type="entry name" value="GD_N"/>
</dbReference>
<dbReference type="GeneID" id="108075699"/>
<keyword evidence="3" id="KW-1185">Reference proteome</keyword>
<feature type="signal peptide" evidence="1">
    <location>
        <begin position="1"/>
        <end position="18"/>
    </location>
</feature>
<protein>
    <recommendedName>
        <fullName evidence="2">Serine protease gd N-terminal domain-containing protein</fullName>
    </recommendedName>
</protein>